<name>A0A7H9BKK0_9NEIS</name>
<evidence type="ECO:0000256" key="1">
    <source>
        <dbReference type="SAM" id="Phobius"/>
    </source>
</evidence>
<keyword evidence="1" id="KW-1133">Transmembrane helix</keyword>
<dbReference type="KEGG" id="chiz:HQ393_12010"/>
<dbReference type="Proteomes" id="UP000509597">
    <property type="component" value="Chromosome"/>
</dbReference>
<reference evidence="2 3" key="1">
    <citation type="submission" date="2020-07" db="EMBL/GenBank/DDBJ databases">
        <title>Complete genome sequence of Chitinibacter sp. 2T18.</title>
        <authorList>
            <person name="Bae J.-W."/>
            <person name="Choi J.-W."/>
        </authorList>
    </citation>
    <scope>NUCLEOTIDE SEQUENCE [LARGE SCALE GENOMIC DNA]</scope>
    <source>
        <strain evidence="2 3">2T18</strain>
    </source>
</reference>
<gene>
    <name evidence="2" type="ORF">HQ393_12010</name>
</gene>
<feature type="transmembrane region" description="Helical" evidence="1">
    <location>
        <begin position="37"/>
        <end position="55"/>
    </location>
</feature>
<evidence type="ECO:0000313" key="3">
    <source>
        <dbReference type="Proteomes" id="UP000509597"/>
    </source>
</evidence>
<dbReference type="AlphaFoldDB" id="A0A7H9BKK0"/>
<dbReference type="RefSeq" id="WP_179355405.1">
    <property type="nucleotide sequence ID" value="NZ_CP058627.1"/>
</dbReference>
<evidence type="ECO:0000313" key="2">
    <source>
        <dbReference type="EMBL" id="QLG88902.1"/>
    </source>
</evidence>
<keyword evidence="3" id="KW-1185">Reference proteome</keyword>
<organism evidence="2 3">
    <name type="scientific">Chitinibacter bivalviorum</name>
    <dbReference type="NCBI Taxonomy" id="2739434"/>
    <lineage>
        <taxon>Bacteria</taxon>
        <taxon>Pseudomonadati</taxon>
        <taxon>Pseudomonadota</taxon>
        <taxon>Betaproteobacteria</taxon>
        <taxon>Neisseriales</taxon>
        <taxon>Chitinibacteraceae</taxon>
        <taxon>Chitinibacter</taxon>
    </lineage>
</organism>
<dbReference type="EMBL" id="CP058627">
    <property type="protein sequence ID" value="QLG88902.1"/>
    <property type="molecule type" value="Genomic_DNA"/>
</dbReference>
<keyword evidence="1" id="KW-0472">Membrane</keyword>
<accession>A0A7H9BKK0</accession>
<protein>
    <submittedName>
        <fullName evidence="2">Uncharacterized protein</fullName>
    </submittedName>
</protein>
<proteinExistence type="predicted"/>
<sequence>MHWNEEERDSTAMRTYSSSPLDLLANLPVMPPRWRPYFWGAIWASLFLMAIYWFMPRWGMSPFHVRQDGMDYFPFRTELSSLPLGIDIPATPPDQQIDVNLLGAWPGWRLAHYAADGRNILVLRDSEGQIINVQRAQNDQWLGEMQLKDAHWEWHGGWRVDFASPKIVAGQLYLSPMGEFRLIRHEPNAAGLAYIRNVDKAGQERSEKGIILAPSSGAGPAN</sequence>
<keyword evidence="1" id="KW-0812">Transmembrane</keyword>